<evidence type="ECO:0000313" key="2">
    <source>
        <dbReference type="EMBL" id="RDW82215.1"/>
    </source>
</evidence>
<gene>
    <name evidence="2" type="ORF">BP6252_03327</name>
</gene>
<dbReference type="EMBL" id="PDLM01000003">
    <property type="protein sequence ID" value="RDW82215.1"/>
    <property type="molecule type" value="Genomic_DNA"/>
</dbReference>
<dbReference type="Proteomes" id="UP000256645">
    <property type="component" value="Unassembled WGS sequence"/>
</dbReference>
<accession>A0A3D8S7D2</accession>
<evidence type="ECO:0000313" key="3">
    <source>
        <dbReference type="Proteomes" id="UP000256645"/>
    </source>
</evidence>
<dbReference type="SUPFAM" id="SSF54909">
    <property type="entry name" value="Dimeric alpha+beta barrel"/>
    <property type="match status" value="1"/>
</dbReference>
<dbReference type="STRING" id="1849047.A0A3D8S7D2"/>
<dbReference type="InterPro" id="IPR011008">
    <property type="entry name" value="Dimeric_a/b-barrel"/>
</dbReference>
<evidence type="ECO:0000259" key="1">
    <source>
        <dbReference type="PROSITE" id="PS51725"/>
    </source>
</evidence>
<dbReference type="InterPro" id="IPR007138">
    <property type="entry name" value="ABM_dom"/>
</dbReference>
<feature type="domain" description="ABM" evidence="1">
    <location>
        <begin position="3"/>
        <end position="92"/>
    </location>
</feature>
<dbReference type="Gene3D" id="3.30.70.100">
    <property type="match status" value="1"/>
</dbReference>
<dbReference type="AlphaFoldDB" id="A0A3D8S7D2"/>
<protein>
    <recommendedName>
        <fullName evidence="1">ABM domain-containing protein</fullName>
    </recommendedName>
</protein>
<dbReference type="PROSITE" id="PS51725">
    <property type="entry name" value="ABM"/>
    <property type="match status" value="1"/>
</dbReference>
<name>A0A3D8S7D2_9HELO</name>
<comment type="caution">
    <text evidence="2">The sequence shown here is derived from an EMBL/GenBank/DDBJ whole genome shotgun (WGS) entry which is preliminary data.</text>
</comment>
<reference evidence="2 3" key="1">
    <citation type="journal article" date="2018" name="IMA Fungus">
        <title>IMA Genome-F 9: Draft genome sequence of Annulohypoxylon stygium, Aspergillus mulundensis, Berkeleyomyces basicola (syn. Thielaviopsis basicola), Ceratocystis smalleyi, two Cercospora beticola strains, Coleophoma cylindrospora, Fusarium fracticaudum, Phialophora cf. hyalina, and Morchella septimelata.</title>
        <authorList>
            <person name="Wingfield B.D."/>
            <person name="Bills G.F."/>
            <person name="Dong Y."/>
            <person name="Huang W."/>
            <person name="Nel W.J."/>
            <person name="Swalarsk-Parry B.S."/>
            <person name="Vaghefi N."/>
            <person name="Wilken P.M."/>
            <person name="An Z."/>
            <person name="de Beer Z.W."/>
            <person name="De Vos L."/>
            <person name="Chen L."/>
            <person name="Duong T.A."/>
            <person name="Gao Y."/>
            <person name="Hammerbacher A."/>
            <person name="Kikkert J.R."/>
            <person name="Li Y."/>
            <person name="Li H."/>
            <person name="Li K."/>
            <person name="Li Q."/>
            <person name="Liu X."/>
            <person name="Ma X."/>
            <person name="Naidoo K."/>
            <person name="Pethybridge S.J."/>
            <person name="Sun J."/>
            <person name="Steenkamp E.T."/>
            <person name="van der Nest M.A."/>
            <person name="van Wyk S."/>
            <person name="Wingfield M.J."/>
            <person name="Xiong C."/>
            <person name="Yue Q."/>
            <person name="Zhang X."/>
        </authorList>
    </citation>
    <scope>NUCLEOTIDE SEQUENCE [LARGE SCALE GENOMIC DNA]</scope>
    <source>
        <strain evidence="2 3">BP6252</strain>
    </source>
</reference>
<sequence>MPITERVILSLQAGLGVDGWKDALKTLLQVLKTQPGYIRTRWGPWSEDENKLELFIGWENIDAQKKFEASADFQASMVTLKPLLAAKPIVYFIEFSPYAPKEVIDSQFVELITLEKGLSGSEADAKKAIEAIASHAGCNGTTSGISTEEVDGHKVFVGIAGWDSVEASKAATKTLNIGQAEIHHVNFRFPVKGFHGL</sequence>
<organism evidence="2 3">
    <name type="scientific">Coleophoma cylindrospora</name>
    <dbReference type="NCBI Taxonomy" id="1849047"/>
    <lineage>
        <taxon>Eukaryota</taxon>
        <taxon>Fungi</taxon>
        <taxon>Dikarya</taxon>
        <taxon>Ascomycota</taxon>
        <taxon>Pezizomycotina</taxon>
        <taxon>Leotiomycetes</taxon>
        <taxon>Helotiales</taxon>
        <taxon>Dermateaceae</taxon>
        <taxon>Coleophoma</taxon>
    </lineage>
</organism>
<keyword evidence="3" id="KW-1185">Reference proteome</keyword>
<proteinExistence type="predicted"/>
<dbReference type="OrthoDB" id="3830579at2759"/>